<dbReference type="STRING" id="1121326.CLMAG_10450"/>
<evidence type="ECO:0000256" key="2">
    <source>
        <dbReference type="SAM" id="SignalP"/>
    </source>
</evidence>
<evidence type="ECO:0000256" key="1">
    <source>
        <dbReference type="SAM" id="MobiDB-lite"/>
    </source>
</evidence>
<reference evidence="3 4" key="1">
    <citation type="submission" date="2016-04" db="EMBL/GenBank/DDBJ databases">
        <title>Genome sequence of Clostridium magnum DSM 2767.</title>
        <authorList>
            <person name="Poehlein A."/>
            <person name="Uhlig R."/>
            <person name="Fischer R."/>
            <person name="Bahl H."/>
            <person name="Daniel R."/>
        </authorList>
    </citation>
    <scope>NUCLEOTIDE SEQUENCE [LARGE SCALE GENOMIC DNA]</scope>
    <source>
        <strain evidence="3 4">DSM 2767</strain>
    </source>
</reference>
<dbReference type="PATRIC" id="fig|1121326.3.peg.1002"/>
<name>A0A161YSH4_9CLOT</name>
<dbReference type="AlphaFoldDB" id="A0A161YSH4"/>
<feature type="chain" id="PRO_5010215993" evidence="2">
    <location>
        <begin position="25"/>
        <end position="473"/>
    </location>
</feature>
<feature type="region of interest" description="Disordered" evidence="1">
    <location>
        <begin position="452"/>
        <end position="473"/>
    </location>
</feature>
<proteinExistence type="predicted"/>
<protein>
    <submittedName>
        <fullName evidence="3">LTXXQ motif protein</fullName>
    </submittedName>
</protein>
<evidence type="ECO:0000313" key="3">
    <source>
        <dbReference type="EMBL" id="KZL93992.1"/>
    </source>
</evidence>
<feature type="compositionally biased region" description="Basic and acidic residues" evidence="1">
    <location>
        <begin position="464"/>
        <end position="473"/>
    </location>
</feature>
<comment type="caution">
    <text evidence="3">The sequence shown here is derived from an EMBL/GenBank/DDBJ whole genome shotgun (WGS) entry which is preliminary data.</text>
</comment>
<dbReference type="OrthoDB" id="9178375at2"/>
<sequence>MKKNLASIISCTLIIGGISTTVFATSNAMKKPAKVKDVQILQEAGNGMQKKNPPPANEKNKPNSSQYTLEQAMSDNAQLSTIAFSGLAFITGSSGADTFMPPGKVADFFGFQYMRDVDTAGYGHNTTFLTRVASNVLYILNDDQKAKLVALAKEQAPLYTNFAYNRFPIMNAFRRSLEGKIPAGSTGLNIEAVSKYTADLYKTDADLSYNRAVVVGGIINSLTDEQKAYLGKMQFNNYSSWPAVSEDETIKKTINNDEYVAVMTYASELFSWYKGSIEADVYFCPERHGTYFGGFYMKDYPAMNNPNYFISTDITGDSGKEFLNILNTNQRVLITEIIDEQRDSLKEIAQIRTQVATELRKAMSGGTIDKEKVYSLIERYGELDGKMSALYASRFSAVNKTLTEDQRAALVKLRNLNVVPQGGYRFSTPVAMPEIPNTDFMFGVGNVPENAGQITAPESFRNNNEVKKAGKTR</sequence>
<dbReference type="RefSeq" id="WP_066618800.1">
    <property type="nucleotide sequence ID" value="NZ_FQXL01000010.1"/>
</dbReference>
<dbReference type="Proteomes" id="UP000076603">
    <property type="component" value="Unassembled WGS sequence"/>
</dbReference>
<feature type="region of interest" description="Disordered" evidence="1">
    <location>
        <begin position="45"/>
        <end position="65"/>
    </location>
</feature>
<dbReference type="EMBL" id="LWAE01000001">
    <property type="protein sequence ID" value="KZL93992.1"/>
    <property type="molecule type" value="Genomic_DNA"/>
</dbReference>
<gene>
    <name evidence="3" type="ORF">CLMAG_10450</name>
</gene>
<feature type="signal peptide" evidence="2">
    <location>
        <begin position="1"/>
        <end position="24"/>
    </location>
</feature>
<dbReference type="Gene3D" id="1.20.120.1490">
    <property type="match status" value="1"/>
</dbReference>
<evidence type="ECO:0000313" key="4">
    <source>
        <dbReference type="Proteomes" id="UP000076603"/>
    </source>
</evidence>
<keyword evidence="2" id="KW-0732">Signal</keyword>
<accession>A0A161YSH4</accession>
<organism evidence="3 4">
    <name type="scientific">Clostridium magnum DSM 2767</name>
    <dbReference type="NCBI Taxonomy" id="1121326"/>
    <lineage>
        <taxon>Bacteria</taxon>
        <taxon>Bacillati</taxon>
        <taxon>Bacillota</taxon>
        <taxon>Clostridia</taxon>
        <taxon>Eubacteriales</taxon>
        <taxon>Clostridiaceae</taxon>
        <taxon>Clostridium</taxon>
    </lineage>
</organism>
<keyword evidence="4" id="KW-1185">Reference proteome</keyword>